<dbReference type="Proteomes" id="UP000032141">
    <property type="component" value="Unassembled WGS sequence"/>
</dbReference>
<dbReference type="Gramene" id="Bo00452s180.1">
    <property type="protein sequence ID" value="Bo00452s180.1"/>
    <property type="gene ID" value="Bo00452s180"/>
</dbReference>
<reference evidence="2" key="1">
    <citation type="journal article" date="2014" name="Genome Biol.">
        <title>Transcriptome and methylome profiling reveals relics of genome dominance in the mesopolyploid Brassica oleracea.</title>
        <authorList>
            <person name="Parkin I.A."/>
            <person name="Koh C."/>
            <person name="Tang H."/>
            <person name="Robinson S.J."/>
            <person name="Kagale S."/>
            <person name="Clarke W.E."/>
            <person name="Town C.D."/>
            <person name="Nixon J."/>
            <person name="Krishnakumar V."/>
            <person name="Bidwell S.L."/>
            <person name="Denoeud F."/>
            <person name="Belcram H."/>
            <person name="Links M.G."/>
            <person name="Just J."/>
            <person name="Clarke C."/>
            <person name="Bender T."/>
            <person name="Huebert T."/>
            <person name="Mason A.S."/>
            <person name="Pires J.C."/>
            <person name="Barker G."/>
            <person name="Moore J."/>
            <person name="Walley P.G."/>
            <person name="Manoli S."/>
            <person name="Batley J."/>
            <person name="Edwards D."/>
            <person name="Nelson M.N."/>
            <person name="Wang X."/>
            <person name="Paterson A.H."/>
            <person name="King G."/>
            <person name="Bancroft I."/>
            <person name="Chalhoub B."/>
            <person name="Sharpe A.G."/>
        </authorList>
    </citation>
    <scope>NUCLEOTIDE SEQUENCE [LARGE SCALE GENOMIC DNA]</scope>
    <source>
        <strain evidence="2">cv. TO1000</strain>
    </source>
</reference>
<proteinExistence type="predicted"/>
<evidence type="ECO:0000313" key="3">
    <source>
        <dbReference type="Proteomes" id="UP000032141"/>
    </source>
</evidence>
<reference evidence="2" key="2">
    <citation type="submission" date="2015-06" db="UniProtKB">
        <authorList>
            <consortium name="EnsemblPlants"/>
        </authorList>
    </citation>
    <scope>IDENTIFICATION</scope>
</reference>
<keyword evidence="3" id="KW-1185">Reference proteome</keyword>
<dbReference type="HOGENOM" id="CLU_019862_0_2_1"/>
<dbReference type="EnsemblPlants" id="Bo00452s180.1">
    <property type="protein sequence ID" value="Bo00452s180.1"/>
    <property type="gene ID" value="Bo00452s180"/>
</dbReference>
<sequence>MIARSLRSDRAGRALGRYVATELWLELGRYVLSYECGLPLDVDPLEALLMLVGSSATVRLSPRNNIAIIAGFVSNYHDWKKFFFFVRIDNASVEESCIPILRTRWGRIVTNPLPPTPEGLCTFRDLLRSGEFYWSSFTEKRVRHTVALHRPRFLSDLPVEEGKESSMKRFIPCEAPAEKRRSRTRKDKHIAVDEDTADGECFPEDILGDYLNRGEPIDHGELLGSDVPAAEGGSNKGPEFTKALRMVNGGLLVMNQTLDASNQEACLPRFRAEMADKEIACLRYELKRSRRCEGELTAKEIRRAYRRGKKEMVEVMKTHRAQFLCEFGEVKESYQALADYRECRGSVGGLYFTQIPDYSFAAEDAKQTRRMKIEERIWNQWEPIPVSPDTVEGETRAADETGEVNQPTVPLNIDDYSMGGSMTRYYKFDG</sequence>
<protein>
    <submittedName>
        <fullName evidence="2">Uncharacterized protein</fullName>
    </submittedName>
</protein>
<evidence type="ECO:0000313" key="2">
    <source>
        <dbReference type="EnsemblPlants" id="Bo00452s180.1"/>
    </source>
</evidence>
<feature type="region of interest" description="Disordered" evidence="1">
    <location>
        <begin position="384"/>
        <end position="412"/>
    </location>
</feature>
<evidence type="ECO:0000256" key="1">
    <source>
        <dbReference type="SAM" id="MobiDB-lite"/>
    </source>
</evidence>
<accession>A0A0D2ZPN1</accession>
<name>A0A0D2ZPN1_BRAOL</name>
<dbReference type="AlphaFoldDB" id="A0A0D2ZPN1"/>
<organism evidence="2 3">
    <name type="scientific">Brassica oleracea var. oleracea</name>
    <dbReference type="NCBI Taxonomy" id="109376"/>
    <lineage>
        <taxon>Eukaryota</taxon>
        <taxon>Viridiplantae</taxon>
        <taxon>Streptophyta</taxon>
        <taxon>Embryophyta</taxon>
        <taxon>Tracheophyta</taxon>
        <taxon>Spermatophyta</taxon>
        <taxon>Magnoliopsida</taxon>
        <taxon>eudicotyledons</taxon>
        <taxon>Gunneridae</taxon>
        <taxon>Pentapetalae</taxon>
        <taxon>rosids</taxon>
        <taxon>malvids</taxon>
        <taxon>Brassicales</taxon>
        <taxon>Brassicaceae</taxon>
        <taxon>Brassiceae</taxon>
        <taxon>Brassica</taxon>
    </lineage>
</organism>